<dbReference type="InterPro" id="IPR045857">
    <property type="entry name" value="O16G_dom_2"/>
</dbReference>
<sequence length="595" mass="69533">MKVKFDSWDEDFKSVFGAIQAGTTVKWCLEFDQDVREVTLWLIKSGEEPVAYPMGINTQTQRYETEVRVGTSGIYYYYFAFKVDNQMKFVEQGRFGQGVLTDNGQNINSFQLTCYDYDAPEVDWYQKGTAYQIFPDRFANGNPHGEIYGKKKNSFIYATDEDVPYYIKNSRGEIVRWDFFGGNLEGIRQKIPYFKKLGINIIYLNPIFLSSSNHRYDTIDYFKIDPMLGDEEDLNNLLTDLHKNKIRLILDGVFNHAGQDSIYFQAAINNPDSRYKSWFNFINYPEKYQSWWGVSTLPEFNKSNPEYQNLIYGKKGVLDKWTTFDIDGWRLDVADELPMPFLRNIRSRLAKDNCSVLIGEVWEDASNKYVNSEYRPYITGDNLTGVMNYPIRNFIVNLLTADNYERETQVFDNISRIIEHYPTSFLKNCLNNVGTHDTARIKTVLGQNEYLVSLAFGLLFMLPGVPCIYYGDEAGLIGDSDPDNRRFFPWDNISTFLPNRIRNWIDFRKNNSVLIDGKIGFFQAEFGVSGIIRYDDKNIFIYLINKNEYDLKLNKDHIKFYCLPKDVQSQVLSELNQIEINHFSDYQKNIKRINN</sequence>
<dbReference type="Gene3D" id="3.90.400.10">
    <property type="entry name" value="Oligo-1,6-glucosidase, Domain 2"/>
    <property type="match status" value="1"/>
</dbReference>
<keyword evidence="2" id="KW-0326">Glycosidase</keyword>
<name>A0A0R1UAB9_9LACO</name>
<dbReference type="SUPFAM" id="SSF51445">
    <property type="entry name" value="(Trans)glycosidases"/>
    <property type="match status" value="1"/>
</dbReference>
<evidence type="ECO:0000256" key="1">
    <source>
        <dbReference type="ARBA" id="ARBA00022801"/>
    </source>
</evidence>
<feature type="domain" description="Glycosyl hydrolase family 13 catalytic" evidence="3">
    <location>
        <begin position="132"/>
        <end position="508"/>
    </location>
</feature>
<dbReference type="SMART" id="SM00642">
    <property type="entry name" value="Aamy"/>
    <property type="match status" value="1"/>
</dbReference>
<dbReference type="InterPro" id="IPR017853">
    <property type="entry name" value="GH"/>
</dbReference>
<dbReference type="Pfam" id="PF00128">
    <property type="entry name" value="Alpha-amylase"/>
    <property type="match status" value="1"/>
</dbReference>
<dbReference type="InterPro" id="IPR006047">
    <property type="entry name" value="GH13_cat_dom"/>
</dbReference>
<dbReference type="PATRIC" id="fig|1423763.3.peg.206"/>
<dbReference type="OrthoDB" id="9805159at2"/>
<dbReference type="GO" id="GO:0016798">
    <property type="term" value="F:hydrolase activity, acting on glycosyl bonds"/>
    <property type="evidence" value="ECO:0007669"/>
    <property type="project" value="UniProtKB-KW"/>
</dbReference>
<protein>
    <submittedName>
        <fullName evidence="4">Neopullulanase</fullName>
    </submittedName>
</protein>
<dbReference type="STRING" id="1423763.FC46_GL000201"/>
<dbReference type="RefSeq" id="WP_057798396.1">
    <property type="nucleotide sequence ID" value="NZ_AZFM01000011.1"/>
</dbReference>
<evidence type="ECO:0000313" key="5">
    <source>
        <dbReference type="Proteomes" id="UP000051036"/>
    </source>
</evidence>
<keyword evidence="5" id="KW-1185">Reference proteome</keyword>
<dbReference type="EMBL" id="AZFM01000011">
    <property type="protein sequence ID" value="KRL90297.1"/>
    <property type="molecule type" value="Genomic_DNA"/>
</dbReference>
<dbReference type="CDD" id="cd11338">
    <property type="entry name" value="AmyAc_CMD"/>
    <property type="match status" value="1"/>
</dbReference>
<comment type="caution">
    <text evidence="4">The sequence shown here is derived from an EMBL/GenBank/DDBJ whole genome shotgun (WGS) entry which is preliminary data.</text>
</comment>
<evidence type="ECO:0000259" key="3">
    <source>
        <dbReference type="SMART" id="SM00642"/>
    </source>
</evidence>
<dbReference type="PANTHER" id="PTHR10357:SF210">
    <property type="entry name" value="MALTODEXTRIN GLUCOSIDASE"/>
    <property type="match status" value="1"/>
</dbReference>
<dbReference type="AlphaFoldDB" id="A0A0R1UAB9"/>
<organism evidence="4 5">
    <name type="scientific">Lactobacillus kalixensis DSM 16043</name>
    <dbReference type="NCBI Taxonomy" id="1423763"/>
    <lineage>
        <taxon>Bacteria</taxon>
        <taxon>Bacillati</taxon>
        <taxon>Bacillota</taxon>
        <taxon>Bacilli</taxon>
        <taxon>Lactobacillales</taxon>
        <taxon>Lactobacillaceae</taxon>
        <taxon>Lactobacillus</taxon>
    </lineage>
</organism>
<reference evidence="4 5" key="1">
    <citation type="journal article" date="2015" name="Genome Announc.">
        <title>Expanding the biotechnology potential of lactobacilli through comparative genomics of 213 strains and associated genera.</title>
        <authorList>
            <person name="Sun Z."/>
            <person name="Harris H.M."/>
            <person name="McCann A."/>
            <person name="Guo C."/>
            <person name="Argimon S."/>
            <person name="Zhang W."/>
            <person name="Yang X."/>
            <person name="Jeffery I.B."/>
            <person name="Cooney J.C."/>
            <person name="Kagawa T.F."/>
            <person name="Liu W."/>
            <person name="Song Y."/>
            <person name="Salvetti E."/>
            <person name="Wrobel A."/>
            <person name="Rasinkangas P."/>
            <person name="Parkhill J."/>
            <person name="Rea M.C."/>
            <person name="O'Sullivan O."/>
            <person name="Ritari J."/>
            <person name="Douillard F.P."/>
            <person name="Paul Ross R."/>
            <person name="Yang R."/>
            <person name="Briner A.E."/>
            <person name="Felis G.E."/>
            <person name="de Vos W.M."/>
            <person name="Barrangou R."/>
            <person name="Klaenhammer T.R."/>
            <person name="Caufield P.W."/>
            <person name="Cui Y."/>
            <person name="Zhang H."/>
            <person name="O'Toole P.W."/>
        </authorList>
    </citation>
    <scope>NUCLEOTIDE SEQUENCE [LARGE SCALE GENOMIC DNA]</scope>
    <source>
        <strain evidence="4 5">DSM 16043</strain>
    </source>
</reference>
<gene>
    <name evidence="4" type="ORF">FC46_GL000201</name>
</gene>
<dbReference type="PANTHER" id="PTHR10357">
    <property type="entry name" value="ALPHA-AMYLASE FAMILY MEMBER"/>
    <property type="match status" value="1"/>
</dbReference>
<evidence type="ECO:0000313" key="4">
    <source>
        <dbReference type="EMBL" id="KRL90297.1"/>
    </source>
</evidence>
<dbReference type="GO" id="GO:0005975">
    <property type="term" value="P:carbohydrate metabolic process"/>
    <property type="evidence" value="ECO:0007669"/>
    <property type="project" value="InterPro"/>
</dbReference>
<evidence type="ECO:0000256" key="2">
    <source>
        <dbReference type="ARBA" id="ARBA00023295"/>
    </source>
</evidence>
<dbReference type="Gene3D" id="3.20.20.80">
    <property type="entry name" value="Glycosidases"/>
    <property type="match status" value="1"/>
</dbReference>
<accession>A0A0R1UAB9</accession>
<proteinExistence type="predicted"/>
<dbReference type="Proteomes" id="UP000051036">
    <property type="component" value="Unassembled WGS sequence"/>
</dbReference>
<keyword evidence="1" id="KW-0378">Hydrolase</keyword>